<protein>
    <submittedName>
        <fullName evidence="3">Sterile alpha motif domain-containing protein 9-like</fullName>
    </submittedName>
</protein>
<dbReference type="Gene3D" id="1.10.150.50">
    <property type="entry name" value="Transcription Factor, Ets-1"/>
    <property type="match status" value="1"/>
</dbReference>
<gene>
    <name evidence="3" type="primary">LOC115587930</name>
</gene>
<dbReference type="RefSeq" id="XP_030283931.1">
    <property type="nucleotide sequence ID" value="XM_030428071.1"/>
</dbReference>
<feature type="region of interest" description="Disordered" evidence="1">
    <location>
        <begin position="1"/>
        <end position="25"/>
    </location>
</feature>
<sequence>MDDREKLSITSQDVAQSKPAIMDDQEKLSIGNPDVCKVGANDGMADQGAMKSQEEDLSPDIKDWSKHQVRQWALKLDNVDDSVAETLFKQDINGCSLLLLDATDLRTMGVTFGPAKLIIHARDEVVKLKREEPASCINQPGRPCKPYPFRRYHDPYRYMESSILDITESGASDFIEPCHEYKAFINTTDETKMNKFTYEVIRFAAACMNSRTNGTIHFGIGDKPEFIHGQVLGVVVTDREAFANELKSAINGYFEHKHKQTAQICIKPPRFVGVLNKNMTSSDKCVIEVDIVPDSTICGENIYHTSSMDTKKAKKKAKGKETVKPETKPQKELFVRDGGSSRDLLAPTTGAKPMMEYSQFVDRIAQLTQLRKQSEEKHLNVIKSSTQGSRLSQMITGGSLSLDKSHFERYVIITNKSHPVQLESLGFLVELNPTAVLDFDPESAKHGLQCHFEQQSTVSVHLPAKYKITEGVEDIANKLELTRNTSWVFCNGGIEDEVPSEIDEWLMDKGASIRDVISFLCRKDVLPNKRFLVIFLLLSTVSEKMDPLVETFSTFFQELKGTEQILCVCDNERAFTSWRDLINARFGIDISRRCIYELSFAEVNGTILSLLSENRRSCRFLPCGGGSKVVLEKKVERSLKTLEVLCVNQCEGGNEDNIEIEENFYKGGKVSWWNFYFSEQPGSTPFIKRDKFDFIMNTIIPDLCSLRKACVLMNLMHVPGCGGTTLAMHTLWSLRDKFRCAVLRDCNADFTEVAEQVVKLLMYDHEEQVPRVPVLLMIDDFDDKEKVFDLQQVIDKECAKKDIQSKSAQIILLNCMTSESTEDTEATEDTVFIGNDLSEKEQEQFDRKLVEIEKTHKNAQKTFYGFMIMKKNFSTEYVEGVARKTLKSFDINEKHAQLLAVLVVLNIYCKGASLSVSLCEEFLGLQPKPFCGTIKVKDGFRKFSTLISSCSVEGKVVFTAVKMIHSSIAKHCLQELITTHKVRKADIADLLLTTNELYESTQGKDKLLQDVHHILVKRYHSLEEESDFSPLIQQIAKETPGLEETVLQNASKRFAKDAIISQLLARYYYLKKKGFSEAKVWAKKARDLSKDSSYMADTSAQVIKHELKNAIANGKEEPISPEKLSILLKIAQSAIDAFKETQSLAKQESLQRLKIKTDNNPFNTSGCLGEIQVGVLVIEVMAKTPIFSSDNVRHDIMSQVLSGNVKLQDVERSDRCNKHRPYYIILRQFEDLLYNLKYRMKVNFDFLDNFFVNLGTRFGMKDIRDQVAQNELFRCFRQYAEVFCKTDSADLLRYKTMQTMLKLHQTRQKLEMQKADTYSGILSFLSNGIPPEIMERIARQYDFVFEPRHNLTVKEKINFLYVNVVLSCLKLESPFLLPYQRLMQLLCQVLREPIPLSDSLSLHFIAVVLLWPEQGQNSPACRSLGNYISQMRTSYHAVMKEVYNGKRPVIHFFLGKKWGYERLVPLGEIKKCIRVEQFSSMWENGRIWKEKKVKELLCRVSGRVMDNMILADTCIPDLKVEVAPVFRSELRGHAQGSKVLFFLGFSMRGPVALDIN</sequence>
<proteinExistence type="predicted"/>
<reference evidence="3" key="1">
    <citation type="submission" date="2021-04" db="EMBL/GenBank/DDBJ databases">
        <authorList>
            <consortium name="Wellcome Sanger Institute Data Sharing"/>
        </authorList>
    </citation>
    <scope>NUCLEOTIDE SEQUENCE [LARGE SCALE GENOMIC DNA]</scope>
</reference>
<dbReference type="GeneID" id="115587930"/>
<feature type="domain" description="SAM" evidence="2">
    <location>
        <begin position="64"/>
        <end position="111"/>
    </location>
</feature>
<dbReference type="OrthoDB" id="2337140at2759"/>
<reference evidence="3" key="2">
    <citation type="submission" date="2025-08" db="UniProtKB">
        <authorList>
            <consortium name="Ensembl"/>
        </authorList>
    </citation>
    <scope>IDENTIFICATION</scope>
</reference>
<name>A0A671XS66_SPAAU</name>
<dbReference type="InParanoid" id="A0A671XS66"/>
<dbReference type="OMA" id="EGHFEHK"/>
<evidence type="ECO:0000259" key="2">
    <source>
        <dbReference type="PROSITE" id="PS50105"/>
    </source>
</evidence>
<evidence type="ECO:0000256" key="1">
    <source>
        <dbReference type="SAM" id="MobiDB-lite"/>
    </source>
</evidence>
<dbReference type="InterPro" id="IPR001660">
    <property type="entry name" value="SAM"/>
</dbReference>
<accession>A0A671XS66</accession>
<dbReference type="Ensembl" id="ENSSAUT00010056611.1">
    <property type="protein sequence ID" value="ENSSAUP00010053875.1"/>
    <property type="gene ID" value="ENSSAUG00010022251.1"/>
</dbReference>
<dbReference type="Proteomes" id="UP000472265">
    <property type="component" value="Chromosome 9"/>
</dbReference>
<dbReference type="GeneTree" id="ENSGT00390000013973"/>
<evidence type="ECO:0000313" key="4">
    <source>
        <dbReference type="Proteomes" id="UP000472265"/>
    </source>
</evidence>
<dbReference type="PANTHER" id="PTHR16155:SF20">
    <property type="entry name" value="STERILE ALPHA MOTIF DOMAIN-CONTAINING PROTEIN 9-LIKE"/>
    <property type="match status" value="1"/>
</dbReference>
<reference evidence="3" key="3">
    <citation type="submission" date="2025-09" db="UniProtKB">
        <authorList>
            <consortium name="Ensembl"/>
        </authorList>
    </citation>
    <scope>IDENTIFICATION</scope>
</reference>
<dbReference type="PANTHER" id="PTHR16155">
    <property type="entry name" value="DED DOMAIN-CONTAINING PROTEIN"/>
    <property type="match status" value="1"/>
</dbReference>
<dbReference type="InterPro" id="IPR013761">
    <property type="entry name" value="SAM/pointed_sf"/>
</dbReference>
<keyword evidence="4" id="KW-1185">Reference proteome</keyword>
<evidence type="ECO:0000313" key="3">
    <source>
        <dbReference type="Ensembl" id="ENSSAUP00010053875.1"/>
    </source>
</evidence>
<dbReference type="PROSITE" id="PS50105">
    <property type="entry name" value="SAM_DOMAIN"/>
    <property type="match status" value="1"/>
</dbReference>
<dbReference type="GO" id="GO:0005737">
    <property type="term" value="C:cytoplasm"/>
    <property type="evidence" value="ECO:0007669"/>
    <property type="project" value="TreeGrafter"/>
</dbReference>
<dbReference type="SUPFAM" id="SSF47769">
    <property type="entry name" value="SAM/Pointed domain"/>
    <property type="match status" value="1"/>
</dbReference>
<organism evidence="3 4">
    <name type="scientific">Sparus aurata</name>
    <name type="common">Gilthead sea bream</name>
    <dbReference type="NCBI Taxonomy" id="8175"/>
    <lineage>
        <taxon>Eukaryota</taxon>
        <taxon>Metazoa</taxon>
        <taxon>Chordata</taxon>
        <taxon>Craniata</taxon>
        <taxon>Vertebrata</taxon>
        <taxon>Euteleostomi</taxon>
        <taxon>Actinopterygii</taxon>
        <taxon>Neopterygii</taxon>
        <taxon>Teleostei</taxon>
        <taxon>Neoteleostei</taxon>
        <taxon>Acanthomorphata</taxon>
        <taxon>Eupercaria</taxon>
        <taxon>Spariformes</taxon>
        <taxon>Sparidae</taxon>
        <taxon>Sparus</taxon>
    </lineage>
</organism>